<comment type="similarity">
    <text evidence="8">Belongs to the TsuA/YedE (TC 9.B.102) family.</text>
</comment>
<feature type="transmembrane region" description="Helical" evidence="9">
    <location>
        <begin position="12"/>
        <end position="33"/>
    </location>
</feature>
<sequence>MTELDVAALYRQVLWAGFALACLFGAVAQRSHFCTMGALADIVNMGDWTRMRMWVMAMGVAVLGFNGMVWLGWLEAGKSIYAAPQLLWASNLLGGLLFGVGMVLASGCGSKTLVRLGAGNLKSLVVFLVMGLAAFATMKGITAVLRVETVDRLMLPLGAGQDLPSLLAARLGLDARRLALACGLLFGAVALVWALWRSEAREGGALLGGLGSGALVLAFWWVSGRLGHVAEDPSTLQELFVGSNGQQRMEGMSFVAPVANTLDWLLFYSDKSKLLNLGIVSTLGVACGSMLTALATRKFRWEGFRNVDDLANHLVGALLMGVGGVVALGCTIGQGLSGISTLSLGSFLALAGIMAGAVLALRWQAARLERMA</sequence>
<feature type="transmembrane region" description="Helical" evidence="9">
    <location>
        <begin position="54"/>
        <end position="74"/>
    </location>
</feature>
<evidence type="ECO:0000256" key="6">
    <source>
        <dbReference type="ARBA" id="ARBA00022989"/>
    </source>
</evidence>
<organism evidence="10 11">
    <name type="scientific">Paucibacter sediminis</name>
    <dbReference type="NCBI Taxonomy" id="3019553"/>
    <lineage>
        <taxon>Bacteria</taxon>
        <taxon>Pseudomonadati</taxon>
        <taxon>Pseudomonadota</taxon>
        <taxon>Betaproteobacteria</taxon>
        <taxon>Burkholderiales</taxon>
        <taxon>Sphaerotilaceae</taxon>
        <taxon>Roseateles</taxon>
    </lineage>
</organism>
<dbReference type="EMBL" id="CP116346">
    <property type="protein sequence ID" value="WIT14483.1"/>
    <property type="molecule type" value="Genomic_DNA"/>
</dbReference>
<evidence type="ECO:0000313" key="11">
    <source>
        <dbReference type="Proteomes" id="UP001177769"/>
    </source>
</evidence>
<evidence type="ECO:0000313" key="10">
    <source>
        <dbReference type="EMBL" id="WIT14483.1"/>
    </source>
</evidence>
<dbReference type="PANTHER" id="PTHR30574:SF1">
    <property type="entry name" value="SULPHUR TRANSPORT DOMAIN-CONTAINING PROTEIN"/>
    <property type="match status" value="1"/>
</dbReference>
<evidence type="ECO:0000256" key="7">
    <source>
        <dbReference type="ARBA" id="ARBA00023136"/>
    </source>
</evidence>
<keyword evidence="4" id="KW-0997">Cell inner membrane</keyword>
<evidence type="ECO:0000256" key="2">
    <source>
        <dbReference type="ARBA" id="ARBA00022448"/>
    </source>
</evidence>
<dbReference type="Pfam" id="PF04143">
    <property type="entry name" value="Sulf_transp"/>
    <property type="match status" value="1"/>
</dbReference>
<keyword evidence="6 9" id="KW-1133">Transmembrane helix</keyword>
<name>A0AA95SNK3_9BURK</name>
<feature type="transmembrane region" description="Helical" evidence="9">
    <location>
        <begin position="124"/>
        <end position="145"/>
    </location>
</feature>
<evidence type="ECO:0000256" key="3">
    <source>
        <dbReference type="ARBA" id="ARBA00022475"/>
    </source>
</evidence>
<dbReference type="PANTHER" id="PTHR30574">
    <property type="entry name" value="INNER MEMBRANE PROTEIN YEDE"/>
    <property type="match status" value="1"/>
</dbReference>
<keyword evidence="3" id="KW-1003">Cell membrane</keyword>
<feature type="transmembrane region" description="Helical" evidence="9">
    <location>
        <begin position="314"/>
        <end position="336"/>
    </location>
</feature>
<feature type="transmembrane region" description="Helical" evidence="9">
    <location>
        <begin position="274"/>
        <end position="294"/>
    </location>
</feature>
<protein>
    <submittedName>
        <fullName evidence="10">YeeE/YedE family protein</fullName>
    </submittedName>
</protein>
<keyword evidence="5 9" id="KW-0812">Transmembrane</keyword>
<dbReference type="AlphaFoldDB" id="A0AA95SNK3"/>
<evidence type="ECO:0000256" key="9">
    <source>
        <dbReference type="SAM" id="Phobius"/>
    </source>
</evidence>
<feature type="transmembrane region" description="Helical" evidence="9">
    <location>
        <begin position="178"/>
        <end position="196"/>
    </location>
</feature>
<comment type="subcellular location">
    <subcellularLocation>
        <location evidence="1">Cell inner membrane</location>
        <topology evidence="1">Multi-pass membrane protein</topology>
    </subcellularLocation>
</comment>
<evidence type="ECO:0000256" key="1">
    <source>
        <dbReference type="ARBA" id="ARBA00004429"/>
    </source>
</evidence>
<accession>A0AA95SNK3</accession>
<dbReference type="RefSeq" id="WP_285235612.1">
    <property type="nucleotide sequence ID" value="NZ_CP116346.1"/>
</dbReference>
<dbReference type="KEGG" id="pais:PFX98_15830"/>
<keyword evidence="7 9" id="KW-0472">Membrane</keyword>
<gene>
    <name evidence="10" type="ORF">PFX98_15830</name>
</gene>
<keyword evidence="2" id="KW-0813">Transport</keyword>
<feature type="transmembrane region" description="Helical" evidence="9">
    <location>
        <begin position="203"/>
        <end position="222"/>
    </location>
</feature>
<keyword evidence="11" id="KW-1185">Reference proteome</keyword>
<dbReference type="Proteomes" id="UP001177769">
    <property type="component" value="Chromosome"/>
</dbReference>
<feature type="transmembrane region" description="Helical" evidence="9">
    <location>
        <begin position="86"/>
        <end position="104"/>
    </location>
</feature>
<dbReference type="InterPro" id="IPR007272">
    <property type="entry name" value="Sulf_transp_TsuA/YedE"/>
</dbReference>
<evidence type="ECO:0000256" key="8">
    <source>
        <dbReference type="ARBA" id="ARBA00035655"/>
    </source>
</evidence>
<evidence type="ECO:0000256" key="4">
    <source>
        <dbReference type="ARBA" id="ARBA00022519"/>
    </source>
</evidence>
<proteinExistence type="inferred from homology"/>
<feature type="transmembrane region" description="Helical" evidence="9">
    <location>
        <begin position="342"/>
        <end position="361"/>
    </location>
</feature>
<evidence type="ECO:0000256" key="5">
    <source>
        <dbReference type="ARBA" id="ARBA00022692"/>
    </source>
</evidence>
<reference evidence="10" key="1">
    <citation type="submission" date="2023-01" db="EMBL/GenBank/DDBJ databases">
        <title>Whole genome sequence of Paucibacter sp. S2-9 isolated from pond sediment.</title>
        <authorList>
            <person name="Jung J.Y."/>
        </authorList>
    </citation>
    <scope>NUCLEOTIDE SEQUENCE</scope>
    <source>
        <strain evidence="10">S2-9</strain>
    </source>
</reference>
<dbReference type="GO" id="GO:0005886">
    <property type="term" value="C:plasma membrane"/>
    <property type="evidence" value="ECO:0007669"/>
    <property type="project" value="UniProtKB-SubCell"/>
</dbReference>